<dbReference type="PATRIC" id="fig|1120927.3.peg.1541"/>
<dbReference type="OrthoDB" id="6694811at2"/>
<sequence>MIKVDFNFASYIREMSEERLHTFALDSGTTPNYIKVHLIYKKKIPRPEMIDALVLASKGDFSKHQFISWLYDLKVA</sequence>
<proteinExistence type="predicted"/>
<gene>
    <name evidence="1" type="ORF">I593_01591</name>
</gene>
<evidence type="ECO:0000313" key="2">
    <source>
        <dbReference type="Proteomes" id="UP000016201"/>
    </source>
</evidence>
<comment type="caution">
    <text evidence="1">The sequence shown here is derived from an EMBL/GenBank/DDBJ whole genome shotgun (WGS) entry which is preliminary data.</text>
</comment>
<keyword evidence="2" id="KW-1185">Reference proteome</keyword>
<name>R9B773_9GAMM</name>
<organism evidence="1 2">
    <name type="scientific">Acinetobacter tandoii DSM 14970 = CIP 107469</name>
    <dbReference type="NCBI Taxonomy" id="1120927"/>
    <lineage>
        <taxon>Bacteria</taxon>
        <taxon>Pseudomonadati</taxon>
        <taxon>Pseudomonadota</taxon>
        <taxon>Gammaproteobacteria</taxon>
        <taxon>Moraxellales</taxon>
        <taxon>Moraxellaceae</taxon>
        <taxon>Acinetobacter</taxon>
    </lineage>
</organism>
<dbReference type="Proteomes" id="UP000016201">
    <property type="component" value="Unassembled WGS sequence"/>
</dbReference>
<dbReference type="EMBL" id="AQFM01000036">
    <property type="protein sequence ID" value="EOR08236.1"/>
    <property type="molecule type" value="Genomic_DNA"/>
</dbReference>
<evidence type="ECO:0000313" key="1">
    <source>
        <dbReference type="EMBL" id="EOR08236.1"/>
    </source>
</evidence>
<protein>
    <submittedName>
        <fullName evidence="1">Uncharacterized protein</fullName>
    </submittedName>
</protein>
<reference evidence="1 2" key="1">
    <citation type="submission" date="2013-03" db="EMBL/GenBank/DDBJ databases">
        <title>The Genome Sequence of Acinetobacter tandoii CIP 107469.</title>
        <authorList>
            <consortium name="The Broad Institute Genome Sequencing Platform"/>
            <consortium name="The Broad Institute Genome Sequencing Center for Infectious Disease"/>
            <person name="Cerqueira G."/>
            <person name="Feldgarden M."/>
            <person name="Courvalin P."/>
            <person name="Perichon B."/>
            <person name="Grillot-Courvalin C."/>
            <person name="Clermont D."/>
            <person name="Rocha E."/>
            <person name="Yoon E.-J."/>
            <person name="Nemec A."/>
            <person name="Walker B."/>
            <person name="Young S.K."/>
            <person name="Zeng Q."/>
            <person name="Gargeya S."/>
            <person name="Fitzgerald M."/>
            <person name="Haas B."/>
            <person name="Abouelleil A."/>
            <person name="Alvarado L."/>
            <person name="Arachchi H.M."/>
            <person name="Berlin A.M."/>
            <person name="Chapman S.B."/>
            <person name="Dewar J."/>
            <person name="Goldberg J."/>
            <person name="Griggs A."/>
            <person name="Gujja S."/>
            <person name="Hansen M."/>
            <person name="Howarth C."/>
            <person name="Imamovic A."/>
            <person name="Larimer J."/>
            <person name="McCowan C."/>
            <person name="Murphy C."/>
            <person name="Neiman D."/>
            <person name="Pearson M."/>
            <person name="Priest M."/>
            <person name="Roberts A."/>
            <person name="Saif S."/>
            <person name="Shea T."/>
            <person name="Sisk P."/>
            <person name="Sykes S."/>
            <person name="Wortman J."/>
            <person name="Nusbaum C."/>
            <person name="Birren B."/>
        </authorList>
    </citation>
    <scope>NUCLEOTIDE SEQUENCE [LARGE SCALE GENOMIC DNA]</scope>
    <source>
        <strain evidence="1 2">CIP 107469</strain>
    </source>
</reference>
<accession>R9B773</accession>
<dbReference type="RefSeq" id="WP_016166676.1">
    <property type="nucleotide sequence ID" value="NZ_JHZG01000011.1"/>
</dbReference>
<dbReference type="AlphaFoldDB" id="R9B773"/>